<feature type="domain" description="Nuclear pore complex protein NUP96 C-terminal" evidence="3">
    <location>
        <begin position="172"/>
        <end position="439"/>
    </location>
</feature>
<feature type="compositionally biased region" description="Basic and acidic residues" evidence="2">
    <location>
        <begin position="21"/>
        <end position="34"/>
    </location>
</feature>
<dbReference type="SUPFAM" id="SSF48452">
    <property type="entry name" value="TPR-like"/>
    <property type="match status" value="1"/>
</dbReference>
<evidence type="ECO:0000256" key="2">
    <source>
        <dbReference type="SAM" id="MobiDB-lite"/>
    </source>
</evidence>
<dbReference type="Pfam" id="PF12110">
    <property type="entry name" value="Nup96"/>
    <property type="match status" value="1"/>
</dbReference>
<accession>A0A1X2GX02</accession>
<dbReference type="Gene3D" id="1.25.40.690">
    <property type="match status" value="1"/>
</dbReference>
<feature type="region of interest" description="Disordered" evidence="2">
    <location>
        <begin position="21"/>
        <end position="49"/>
    </location>
</feature>
<keyword evidence="5" id="KW-1185">Reference proteome</keyword>
<dbReference type="PANTHER" id="PTHR28142:SF1">
    <property type="entry name" value="MITOCHONDRIAL INNER MEMBRANE I-AAA PROTEASE SUPERCOMPLEX SUBUNIT MGR3-RELATED"/>
    <property type="match status" value="1"/>
</dbReference>
<dbReference type="InterPro" id="IPR011990">
    <property type="entry name" value="TPR-like_helical_dom_sf"/>
</dbReference>
<name>A0A1X2GX02_9FUNG</name>
<keyword evidence="1" id="KW-0802">TPR repeat</keyword>
<dbReference type="PROSITE" id="PS50005">
    <property type="entry name" value="TPR"/>
    <property type="match status" value="1"/>
</dbReference>
<dbReference type="AlphaFoldDB" id="A0A1X2GX02"/>
<reference evidence="4 5" key="1">
    <citation type="submission" date="2016-07" db="EMBL/GenBank/DDBJ databases">
        <title>Pervasive Adenine N6-methylation of Active Genes in Fungi.</title>
        <authorList>
            <consortium name="DOE Joint Genome Institute"/>
            <person name="Mondo S.J."/>
            <person name="Dannebaum R.O."/>
            <person name="Kuo R.C."/>
            <person name="Labutti K."/>
            <person name="Haridas S."/>
            <person name="Kuo A."/>
            <person name="Salamov A."/>
            <person name="Ahrendt S.R."/>
            <person name="Lipzen A."/>
            <person name="Sullivan W."/>
            <person name="Andreopoulos W.B."/>
            <person name="Clum A."/>
            <person name="Lindquist E."/>
            <person name="Daum C."/>
            <person name="Ramamoorthy G.K."/>
            <person name="Gryganskyi A."/>
            <person name="Culley D."/>
            <person name="Magnuson J.K."/>
            <person name="James T.Y."/>
            <person name="O'Malley M.A."/>
            <person name="Stajich J.E."/>
            <person name="Spatafora J.W."/>
            <person name="Visel A."/>
            <person name="Grigoriev I.V."/>
        </authorList>
    </citation>
    <scope>NUCLEOTIDE SEQUENCE [LARGE SCALE GENOMIC DNA]</scope>
    <source>
        <strain evidence="4 5">NRRL 3301</strain>
    </source>
</reference>
<dbReference type="Proteomes" id="UP000242146">
    <property type="component" value="Unassembled WGS sequence"/>
</dbReference>
<dbReference type="OrthoDB" id="10050400at2759"/>
<evidence type="ECO:0000313" key="4">
    <source>
        <dbReference type="EMBL" id="ORX62619.1"/>
    </source>
</evidence>
<dbReference type="InterPro" id="IPR040201">
    <property type="entry name" value="Mrg3-like"/>
</dbReference>
<evidence type="ECO:0000313" key="5">
    <source>
        <dbReference type="Proteomes" id="UP000242146"/>
    </source>
</evidence>
<organism evidence="4 5">
    <name type="scientific">Hesseltinella vesiculosa</name>
    <dbReference type="NCBI Taxonomy" id="101127"/>
    <lineage>
        <taxon>Eukaryota</taxon>
        <taxon>Fungi</taxon>
        <taxon>Fungi incertae sedis</taxon>
        <taxon>Mucoromycota</taxon>
        <taxon>Mucoromycotina</taxon>
        <taxon>Mucoromycetes</taxon>
        <taxon>Mucorales</taxon>
        <taxon>Cunninghamellaceae</taxon>
        <taxon>Hesseltinella</taxon>
    </lineage>
</organism>
<proteinExistence type="predicted"/>
<dbReference type="EMBL" id="MCGT01000001">
    <property type="protein sequence ID" value="ORX62619.1"/>
    <property type="molecule type" value="Genomic_DNA"/>
</dbReference>
<feature type="repeat" description="TPR" evidence="1">
    <location>
        <begin position="805"/>
        <end position="838"/>
    </location>
</feature>
<gene>
    <name evidence="4" type="ORF">DM01DRAFT_1403091</name>
</gene>
<evidence type="ECO:0000259" key="3">
    <source>
        <dbReference type="Pfam" id="PF12110"/>
    </source>
</evidence>
<feature type="region of interest" description="Disordered" evidence="2">
    <location>
        <begin position="977"/>
        <end position="999"/>
    </location>
</feature>
<protein>
    <recommendedName>
        <fullName evidence="3">Nuclear pore complex protein NUP96 C-terminal domain-containing protein</fullName>
    </recommendedName>
</protein>
<evidence type="ECO:0000256" key="1">
    <source>
        <dbReference type="PROSITE-ProRule" id="PRU00339"/>
    </source>
</evidence>
<dbReference type="InterPro" id="IPR019734">
    <property type="entry name" value="TPR_rpt"/>
</dbReference>
<comment type="caution">
    <text evidence="4">The sequence shown here is derived from an EMBL/GenBank/DDBJ whole genome shotgun (WGS) entry which is preliminary data.</text>
</comment>
<dbReference type="Gene3D" id="1.25.40.10">
    <property type="entry name" value="Tetratricopeptide repeat domain"/>
    <property type="match status" value="2"/>
</dbReference>
<sequence length="999" mass="114376">MSLLNILTSWKGKRLNEDAFPDHDRYMKKQRPDPSPKSAVPNDDTETKESRCKLNRLIMSNIQNQSSVDLSNGVPRAQLTKNIFASGFIDYIMDNLREHGQNELQLWSLGAFLFSEPNIERKTHSISCHQQRRLKNWIRATVLEEMAAMPSAFNFALNTPPFRTGDRKADWERCFYFLSTGQVVQAAELAQQLGDDALMAMLVVHYQQDDTPLDIHEAAEQQIQYWQQEGVFDNFELDRKRMWYVLQGRLGYVDDLKMVVTEDLLWPQTILLYALYGDRYGHLPSALARYELLLSTSQQTANLHRLRTLKRTEKIPPTCLWYRLLLWWSITMAPDAFLSSTGARPDLEFAFPLRFRWLLLLHVPNMLTHPNKDTWFADWCNQLFQDGMDYMAIHAALYMPNPTFWIKDTLPNRLWDKEHYLIRQLHIPSPWILEAKAVHAHRRQAYDEEIGYYQELGNSQLHCHAILHRLAQFFTEGYEAGKVQTYLEMLSIHFLNDQHVQSIVASISRYQSLLASNNLDQDARLLELKTSLHDLSSACHSIDPSSLAVIATGIFQQASTMLDQTYFGQLLDTFSAEWKDNKTMAQVLTPYVAYATTIDNKKGFSTNPLDASMITLKTYGRLAFKITGYTLVSVTAATALIWQSYHWYIEYQSRSPASLNYKAKQLLHGAYFREEIARDYGMAAVYMEQVLRVALEEQKLEEDSMDIIGLRLRLAMDEWRAGNLFDAITQYTLAWKSLMEQATNEGSDQPLVSGLQLTTAKYLGDLYLRIGDKDKAEEFLAWALHAVTSMEEKAGTSNDDRILSVGVFCSLASLYARQRQFQLALPLFLEALKRIPDDVVEESKQKDDNTSTHPWLCQKAILQNQLAETLYGMGKKEEALGWAQASLASASDGLATYATDTQDCRECGAVAANNLGRLLELKKEFKEALDYYKQAQLYASTVYDSASQEKYDVNVSRLEQLVHSDRTATTADLVLQNTAPAQPEPSTKSSWASWFSKKM</sequence>
<dbReference type="PANTHER" id="PTHR28142">
    <property type="entry name" value="MITOCHONDRIAL INNER MEMBRANE I-AAA PROTEASE SUPERCOMPLEX SUBUNIT MGR3-RELATED"/>
    <property type="match status" value="1"/>
</dbReference>
<dbReference type="SMART" id="SM00028">
    <property type="entry name" value="TPR"/>
    <property type="match status" value="4"/>
</dbReference>
<dbReference type="InterPro" id="IPR021967">
    <property type="entry name" value="Nup98_C"/>
</dbReference>
<feature type="compositionally biased region" description="Polar residues" evidence="2">
    <location>
        <begin position="977"/>
        <end position="993"/>
    </location>
</feature>